<dbReference type="Pfam" id="PF03693">
    <property type="entry name" value="ParD_antitoxin"/>
    <property type="match status" value="1"/>
</dbReference>
<dbReference type="InterPro" id="IPR022789">
    <property type="entry name" value="ParD"/>
</dbReference>
<keyword evidence="2" id="KW-1185">Reference proteome</keyword>
<dbReference type="AlphaFoldDB" id="A0A975K9G5"/>
<dbReference type="RefSeq" id="WP_212609379.1">
    <property type="nucleotide sequence ID" value="NZ_CP073910.1"/>
</dbReference>
<name>A0A975K9G5_9SPHN</name>
<evidence type="ECO:0000313" key="2">
    <source>
        <dbReference type="Proteomes" id="UP000681425"/>
    </source>
</evidence>
<dbReference type="Proteomes" id="UP000681425">
    <property type="component" value="Chromosome"/>
</dbReference>
<reference evidence="1" key="1">
    <citation type="submission" date="2021-04" db="EMBL/GenBank/DDBJ databases">
        <title>Isolation of p-tert-butylphenol degrading bacteria Sphingobium phenoxybenzoativorans Tas13 from active sludge.</title>
        <authorList>
            <person name="Li Y."/>
        </authorList>
    </citation>
    <scope>NUCLEOTIDE SEQUENCE</scope>
    <source>
        <strain evidence="1">Tas13</strain>
    </source>
</reference>
<dbReference type="EMBL" id="CP073910">
    <property type="protein sequence ID" value="QUT05887.1"/>
    <property type="molecule type" value="Genomic_DNA"/>
</dbReference>
<proteinExistence type="predicted"/>
<evidence type="ECO:0000313" key="1">
    <source>
        <dbReference type="EMBL" id="QUT05887.1"/>
    </source>
</evidence>
<sequence length="61" mass="6786">MRVAHDAIGLFEQLASCLNANTRRVIRQALIKGEQSGDPRPFDFDAFLFDAFLKDMDAANG</sequence>
<organism evidence="1 2">
    <name type="scientific">Sphingobium phenoxybenzoativorans</name>
    <dbReference type="NCBI Taxonomy" id="1592790"/>
    <lineage>
        <taxon>Bacteria</taxon>
        <taxon>Pseudomonadati</taxon>
        <taxon>Pseudomonadota</taxon>
        <taxon>Alphaproteobacteria</taxon>
        <taxon>Sphingomonadales</taxon>
        <taxon>Sphingomonadaceae</taxon>
        <taxon>Sphingobium</taxon>
    </lineage>
</organism>
<accession>A0A975K9G5</accession>
<dbReference type="KEGG" id="spph:KFK14_23650"/>
<gene>
    <name evidence="1" type="ORF">KFK14_23650</name>
</gene>
<protein>
    <submittedName>
        <fullName evidence="1">Type II toxin-antitoxin system ParD family antitoxin</fullName>
    </submittedName>
</protein>